<evidence type="ECO:0000313" key="2">
    <source>
        <dbReference type="Proteomes" id="UP001596045"/>
    </source>
</evidence>
<name>A0ABW0MAA7_9BURK</name>
<dbReference type="RefSeq" id="WP_378996658.1">
    <property type="nucleotide sequence ID" value="NZ_JBHSMT010000013.1"/>
</dbReference>
<proteinExistence type="predicted"/>
<organism evidence="1 2">
    <name type="scientific">Paraherbaspirillum soli</name>
    <dbReference type="NCBI Taxonomy" id="631222"/>
    <lineage>
        <taxon>Bacteria</taxon>
        <taxon>Pseudomonadati</taxon>
        <taxon>Pseudomonadota</taxon>
        <taxon>Betaproteobacteria</taxon>
        <taxon>Burkholderiales</taxon>
        <taxon>Oxalobacteraceae</taxon>
        <taxon>Paraherbaspirillum</taxon>
    </lineage>
</organism>
<dbReference type="Gene3D" id="1.25.40.10">
    <property type="entry name" value="Tetratricopeptide repeat domain"/>
    <property type="match status" value="1"/>
</dbReference>
<reference evidence="2" key="1">
    <citation type="journal article" date="2019" name="Int. J. Syst. Evol. Microbiol.">
        <title>The Global Catalogue of Microorganisms (GCM) 10K type strain sequencing project: providing services to taxonomists for standard genome sequencing and annotation.</title>
        <authorList>
            <consortium name="The Broad Institute Genomics Platform"/>
            <consortium name="The Broad Institute Genome Sequencing Center for Infectious Disease"/>
            <person name="Wu L."/>
            <person name="Ma J."/>
        </authorList>
    </citation>
    <scope>NUCLEOTIDE SEQUENCE [LARGE SCALE GENOMIC DNA]</scope>
    <source>
        <strain evidence="2">JCM 17066</strain>
    </source>
</reference>
<dbReference type="SUPFAM" id="SSF81901">
    <property type="entry name" value="HCP-like"/>
    <property type="match status" value="1"/>
</dbReference>
<dbReference type="InterPro" id="IPR006597">
    <property type="entry name" value="Sel1-like"/>
</dbReference>
<dbReference type="SMART" id="SM00671">
    <property type="entry name" value="SEL1"/>
    <property type="match status" value="2"/>
</dbReference>
<dbReference type="Proteomes" id="UP001596045">
    <property type="component" value="Unassembled WGS sequence"/>
</dbReference>
<evidence type="ECO:0008006" key="3">
    <source>
        <dbReference type="Google" id="ProtNLM"/>
    </source>
</evidence>
<sequence>MKKLLTLALFVAVLAAIGAGLYVLRNYQMEAGVQAYKAGQSATALEKLKPLAYLGDKTAQMIVGSIYAYGVNGVAKNDADAIYWFRRCGSIGPLLVEPGEDPAAPHELSIAKSYAYGEEGVKVDPVESKKWLQLAAKGGSKEAIAMLAKSQP</sequence>
<protein>
    <recommendedName>
        <fullName evidence="3">Sel1 repeat family protein</fullName>
    </recommendedName>
</protein>
<comment type="caution">
    <text evidence="1">The sequence shown here is derived from an EMBL/GenBank/DDBJ whole genome shotgun (WGS) entry which is preliminary data.</text>
</comment>
<keyword evidence="2" id="KW-1185">Reference proteome</keyword>
<dbReference type="Pfam" id="PF08238">
    <property type="entry name" value="Sel1"/>
    <property type="match status" value="2"/>
</dbReference>
<dbReference type="InterPro" id="IPR011990">
    <property type="entry name" value="TPR-like_helical_dom_sf"/>
</dbReference>
<evidence type="ECO:0000313" key="1">
    <source>
        <dbReference type="EMBL" id="MFC5473806.1"/>
    </source>
</evidence>
<gene>
    <name evidence="1" type="ORF">ACFPM8_07525</name>
</gene>
<accession>A0ABW0MAA7</accession>
<dbReference type="EMBL" id="JBHSMT010000013">
    <property type="protein sequence ID" value="MFC5473806.1"/>
    <property type="molecule type" value="Genomic_DNA"/>
</dbReference>